<proteinExistence type="predicted"/>
<evidence type="ECO:0000313" key="1">
    <source>
        <dbReference type="EMBL" id="WQJ51524.1"/>
    </source>
</evidence>
<dbReference type="SUPFAM" id="SSF51998">
    <property type="entry name" value="PFL-like glycyl radical enzymes"/>
    <property type="match status" value="1"/>
</dbReference>
<dbReference type="PANTHER" id="PTHR21075">
    <property type="entry name" value="ANAEROBIC RIBONUCLEOSIDE-TRIPHOSPHATE REDUCTASE"/>
    <property type="match status" value="1"/>
</dbReference>
<evidence type="ECO:0000313" key="2">
    <source>
        <dbReference type="Proteomes" id="UP001348805"/>
    </source>
</evidence>
<name>A0ABZ0Z084_9CAUD</name>
<organism evidence="1 2">
    <name type="scientific">phage Lak_Megaphage_RVC_AP3_GC26</name>
    <dbReference type="NCBI Taxonomy" id="3109225"/>
    <lineage>
        <taxon>Viruses</taxon>
        <taxon>Duplodnaviria</taxon>
        <taxon>Heunggongvirae</taxon>
        <taxon>Uroviricota</taxon>
        <taxon>Caudoviricetes</taxon>
        <taxon>Caudoviricetes code 15 clade</taxon>
    </lineage>
</organism>
<protein>
    <submittedName>
        <fullName evidence="1">NrdD-like anaerobic ribonucleotide reductase large subunit</fullName>
    </submittedName>
</protein>
<keyword evidence="2" id="KW-1185">Reference proteome</keyword>
<reference evidence="1 2" key="1">
    <citation type="submission" date="2023-11" db="EMBL/GenBank/DDBJ databases">
        <authorList>
            <person name="Cook R."/>
            <person name="Crisci M."/>
            <person name="Pye H."/>
            <person name="Adriaenssens E."/>
            <person name="Santini J."/>
        </authorList>
    </citation>
    <scope>NUCLEOTIDE SEQUENCE [LARGE SCALE GENOMIC DNA]</scope>
    <source>
        <strain evidence="1">Lak_Megaphage_RVC_AP3_GC26</strain>
    </source>
</reference>
<dbReference type="Gene3D" id="3.20.70.20">
    <property type="match status" value="1"/>
</dbReference>
<sequence length="78" mass="9020">MQFAAQVGCQYWTFNVPNCKCEDCGYISKTPFDKCPKCGSVHISLYDRIIGYLTKISNWSDGRQQEQKTRVYLNSENI</sequence>
<dbReference type="PANTHER" id="PTHR21075:SF0">
    <property type="entry name" value="ANAEROBIC RIBONUCLEOSIDE-TRIPHOSPHATE REDUCTASE"/>
    <property type="match status" value="1"/>
</dbReference>
<dbReference type="InterPro" id="IPR012833">
    <property type="entry name" value="NrdD"/>
</dbReference>
<accession>A0ABZ0Z084</accession>
<dbReference type="EMBL" id="OR769219">
    <property type="protein sequence ID" value="WQJ51524.1"/>
    <property type="molecule type" value="Genomic_DNA"/>
</dbReference>
<dbReference type="Proteomes" id="UP001348805">
    <property type="component" value="Segment"/>
</dbReference>
<dbReference type="Pfam" id="PF13597">
    <property type="entry name" value="NRDD"/>
    <property type="match status" value="1"/>
</dbReference>